<evidence type="ECO:0000313" key="8">
    <source>
        <dbReference type="Proteomes" id="UP000193642"/>
    </source>
</evidence>
<accession>A0A1Y2BC60</accession>
<dbReference type="Proteomes" id="UP000193642">
    <property type="component" value="Unassembled WGS sequence"/>
</dbReference>
<dbReference type="Gene3D" id="3.30.40.10">
    <property type="entry name" value="Zinc/RING finger domain, C3HC4 (zinc finger)"/>
    <property type="match status" value="1"/>
</dbReference>
<evidence type="ECO:0000313" key="7">
    <source>
        <dbReference type="EMBL" id="ORY32418.1"/>
    </source>
</evidence>
<evidence type="ECO:0000256" key="5">
    <source>
        <dbReference type="SAM" id="MobiDB-lite"/>
    </source>
</evidence>
<dbReference type="Pfam" id="PF02891">
    <property type="entry name" value="zf-MIZ"/>
    <property type="match status" value="1"/>
</dbReference>
<evidence type="ECO:0000256" key="4">
    <source>
        <dbReference type="PROSITE-ProRule" id="PRU00452"/>
    </source>
</evidence>
<organism evidence="7 8">
    <name type="scientific">Rhizoclosmatium globosum</name>
    <dbReference type="NCBI Taxonomy" id="329046"/>
    <lineage>
        <taxon>Eukaryota</taxon>
        <taxon>Fungi</taxon>
        <taxon>Fungi incertae sedis</taxon>
        <taxon>Chytridiomycota</taxon>
        <taxon>Chytridiomycota incertae sedis</taxon>
        <taxon>Chytridiomycetes</taxon>
        <taxon>Chytridiales</taxon>
        <taxon>Chytriomycetaceae</taxon>
        <taxon>Rhizoclosmatium</taxon>
    </lineage>
</organism>
<dbReference type="EMBL" id="MCGO01000071">
    <property type="protein sequence ID" value="ORY32418.1"/>
    <property type="molecule type" value="Genomic_DNA"/>
</dbReference>
<comment type="caution">
    <text evidence="7">The sequence shown here is derived from an EMBL/GenBank/DDBJ whole genome shotgun (WGS) entry which is preliminary data.</text>
</comment>
<dbReference type="AlphaFoldDB" id="A0A1Y2BC60"/>
<name>A0A1Y2BC60_9FUNG</name>
<dbReference type="PROSITE" id="PS51044">
    <property type="entry name" value="ZF_SP_RING"/>
    <property type="match status" value="1"/>
</dbReference>
<sequence length="359" mass="40544">MPFILINSDKHWAAVVQSLFFSPVFIYPDCLNPSPAYSSNHEVLKVRNRMDAISHALKSYPGFKCSQCRIRSQNPPEICSLCAARHDFHYIFCSATCCDAHKTAKHAPWPLLDGSSSYRAEVQTRLQPVSMDRSSTAETHFQSSKERNPELKLRQIVVESQKTKLKERPLGSTETDASEICTGDSIIIFKCPLSLVRIEHPAKGKQCQHQQVFDAEKFLQFNEKRSTWKCPVCTNQIQKQDLILDAEMLRLLTKYPDSDKCIVKENGEDSAFVETQSVATVQMENAPISIQSSKVVIDLDDDFAFNPIHVTGEKRKVAIDLCDSDDDGTNLVTSRPKVDFLQVEEREVGGKIVRTFVID</sequence>
<dbReference type="GO" id="GO:0008270">
    <property type="term" value="F:zinc ion binding"/>
    <property type="evidence" value="ECO:0007669"/>
    <property type="project" value="UniProtKB-KW"/>
</dbReference>
<protein>
    <submittedName>
        <fullName evidence="7">Zf-MIZ-domain-containing protein</fullName>
    </submittedName>
</protein>
<keyword evidence="8" id="KW-1185">Reference proteome</keyword>
<keyword evidence="2 4" id="KW-0863">Zinc-finger</keyword>
<feature type="domain" description="SP-RING-type" evidence="6">
    <location>
        <begin position="176"/>
        <end position="257"/>
    </location>
</feature>
<dbReference type="PANTHER" id="PTHR10782:SF4">
    <property type="entry name" value="TONALLI, ISOFORM E"/>
    <property type="match status" value="1"/>
</dbReference>
<reference evidence="7 8" key="1">
    <citation type="submission" date="2016-07" db="EMBL/GenBank/DDBJ databases">
        <title>Pervasive Adenine N6-methylation of Active Genes in Fungi.</title>
        <authorList>
            <consortium name="DOE Joint Genome Institute"/>
            <person name="Mondo S.J."/>
            <person name="Dannebaum R.O."/>
            <person name="Kuo R.C."/>
            <person name="Labutti K."/>
            <person name="Haridas S."/>
            <person name="Kuo A."/>
            <person name="Salamov A."/>
            <person name="Ahrendt S.R."/>
            <person name="Lipzen A."/>
            <person name="Sullivan W."/>
            <person name="Andreopoulos W.B."/>
            <person name="Clum A."/>
            <person name="Lindquist E."/>
            <person name="Daum C."/>
            <person name="Ramamoorthy G.K."/>
            <person name="Gryganskyi A."/>
            <person name="Culley D."/>
            <person name="Magnuson J.K."/>
            <person name="James T.Y."/>
            <person name="O'Malley M.A."/>
            <person name="Stajich J.E."/>
            <person name="Spatafora J.W."/>
            <person name="Visel A."/>
            <person name="Grigoriev I.V."/>
        </authorList>
    </citation>
    <scope>NUCLEOTIDE SEQUENCE [LARGE SCALE GENOMIC DNA]</scope>
    <source>
        <strain evidence="7 8">JEL800</strain>
    </source>
</reference>
<dbReference type="STRING" id="329046.A0A1Y2BC60"/>
<proteinExistence type="predicted"/>
<dbReference type="OrthoDB" id="28127at2759"/>
<evidence type="ECO:0000256" key="2">
    <source>
        <dbReference type="ARBA" id="ARBA00022771"/>
    </source>
</evidence>
<dbReference type="GO" id="GO:0061665">
    <property type="term" value="F:SUMO ligase activity"/>
    <property type="evidence" value="ECO:0007669"/>
    <property type="project" value="TreeGrafter"/>
</dbReference>
<dbReference type="GO" id="GO:0000785">
    <property type="term" value="C:chromatin"/>
    <property type="evidence" value="ECO:0007669"/>
    <property type="project" value="TreeGrafter"/>
</dbReference>
<keyword evidence="1" id="KW-0479">Metal-binding</keyword>
<keyword evidence="3" id="KW-0862">Zinc</keyword>
<feature type="region of interest" description="Disordered" evidence="5">
    <location>
        <begin position="128"/>
        <end position="148"/>
    </location>
</feature>
<evidence type="ECO:0000256" key="3">
    <source>
        <dbReference type="ARBA" id="ARBA00022833"/>
    </source>
</evidence>
<evidence type="ECO:0000259" key="6">
    <source>
        <dbReference type="PROSITE" id="PS51044"/>
    </source>
</evidence>
<dbReference type="InterPro" id="IPR004181">
    <property type="entry name" value="Znf_MIZ"/>
</dbReference>
<dbReference type="CDD" id="cd16650">
    <property type="entry name" value="SP-RING_PIAS-like"/>
    <property type="match status" value="1"/>
</dbReference>
<gene>
    <name evidence="7" type="ORF">BCR33DRAFT_723453</name>
</gene>
<dbReference type="InterPro" id="IPR013083">
    <property type="entry name" value="Znf_RING/FYVE/PHD"/>
</dbReference>
<dbReference type="PANTHER" id="PTHR10782">
    <property type="entry name" value="ZINC FINGER MIZ DOMAIN-CONTAINING PROTEIN"/>
    <property type="match status" value="1"/>
</dbReference>
<evidence type="ECO:0000256" key="1">
    <source>
        <dbReference type="ARBA" id="ARBA00022723"/>
    </source>
</evidence>
<dbReference type="GO" id="GO:0016925">
    <property type="term" value="P:protein sumoylation"/>
    <property type="evidence" value="ECO:0007669"/>
    <property type="project" value="TreeGrafter"/>
</dbReference>
<feature type="compositionally biased region" description="Polar residues" evidence="5">
    <location>
        <begin position="128"/>
        <end position="142"/>
    </location>
</feature>